<name>A0A163XZ10_9MYCO</name>
<dbReference type="AlphaFoldDB" id="A0A163XZ10"/>
<evidence type="ECO:0000313" key="3">
    <source>
        <dbReference type="EMBL" id="KZS59903.1"/>
    </source>
</evidence>
<gene>
    <name evidence="3" type="ORF">A4G28_08970</name>
</gene>
<reference evidence="4" key="1">
    <citation type="submission" date="2016-04" db="EMBL/GenBank/DDBJ databases">
        <authorList>
            <person name="Strapagiel D."/>
            <person name="Borowka P."/>
            <person name="Marciniak B."/>
            <person name="Bakula Z."/>
            <person name="Van Ingen J."/>
            <person name="Safianowska A."/>
            <person name="Dziadek J."/>
            <person name="Jagielski T."/>
        </authorList>
    </citation>
    <scope>NUCLEOTIDE SEQUENCE [LARGE SCALE GENOMIC DNA]</scope>
    <source>
        <strain evidence="4">1010001458</strain>
    </source>
</reference>
<keyword evidence="4" id="KW-1185">Reference proteome</keyword>
<protein>
    <recommendedName>
        <fullName evidence="2">HTH luxR-type domain-containing protein</fullName>
    </recommendedName>
</protein>
<evidence type="ECO:0000256" key="1">
    <source>
        <dbReference type="SAM" id="MobiDB-lite"/>
    </source>
</evidence>
<dbReference type="Proteomes" id="UP000077342">
    <property type="component" value="Unassembled WGS sequence"/>
</dbReference>
<dbReference type="Pfam" id="PF00196">
    <property type="entry name" value="GerE"/>
    <property type="match status" value="1"/>
</dbReference>
<proteinExistence type="predicted"/>
<dbReference type="GO" id="GO:0003677">
    <property type="term" value="F:DNA binding"/>
    <property type="evidence" value="ECO:0007669"/>
    <property type="project" value="InterPro"/>
</dbReference>
<dbReference type="EMBL" id="LWCI01000132">
    <property type="protein sequence ID" value="KZS59903.1"/>
    <property type="molecule type" value="Genomic_DNA"/>
</dbReference>
<dbReference type="SUPFAM" id="SSF46894">
    <property type="entry name" value="C-terminal effector domain of the bipartite response regulators"/>
    <property type="match status" value="1"/>
</dbReference>
<dbReference type="GO" id="GO:0006355">
    <property type="term" value="P:regulation of DNA-templated transcription"/>
    <property type="evidence" value="ECO:0007669"/>
    <property type="project" value="InterPro"/>
</dbReference>
<evidence type="ECO:0000313" key="4">
    <source>
        <dbReference type="Proteomes" id="UP000077342"/>
    </source>
</evidence>
<comment type="caution">
    <text evidence="3">The sequence shown here is derived from an EMBL/GenBank/DDBJ whole genome shotgun (WGS) entry which is preliminary data.</text>
</comment>
<evidence type="ECO:0000259" key="2">
    <source>
        <dbReference type="Pfam" id="PF00196"/>
    </source>
</evidence>
<dbReference type="InterPro" id="IPR036388">
    <property type="entry name" value="WH-like_DNA-bd_sf"/>
</dbReference>
<dbReference type="InterPro" id="IPR016032">
    <property type="entry name" value="Sig_transdc_resp-reg_C-effctor"/>
</dbReference>
<sequence length="110" mass="11970">MLAGMSDTHPGADFALADWSEPGMSTLPTGTVTLLLADVEGSTQLWEPNQSRRRPCFSNAYCAKLFVSPRAVQSHLTHVYTKLSMTSRVQLAQEAARHSHAPATPSPNVY</sequence>
<accession>A0A163XZ10</accession>
<organism evidence="3 4">
    <name type="scientific">Mycobacterium ostraviense</name>
    <dbReference type="NCBI Taxonomy" id="2738409"/>
    <lineage>
        <taxon>Bacteria</taxon>
        <taxon>Bacillati</taxon>
        <taxon>Actinomycetota</taxon>
        <taxon>Actinomycetes</taxon>
        <taxon>Mycobacteriales</taxon>
        <taxon>Mycobacteriaceae</taxon>
        <taxon>Mycobacterium</taxon>
    </lineage>
</organism>
<dbReference type="InterPro" id="IPR000792">
    <property type="entry name" value="Tscrpt_reg_LuxR_C"/>
</dbReference>
<feature type="domain" description="HTH luxR-type" evidence="2">
    <location>
        <begin position="63"/>
        <end position="94"/>
    </location>
</feature>
<feature type="region of interest" description="Disordered" evidence="1">
    <location>
        <begin position="91"/>
        <end position="110"/>
    </location>
</feature>
<dbReference type="Gene3D" id="1.10.10.10">
    <property type="entry name" value="Winged helix-like DNA-binding domain superfamily/Winged helix DNA-binding domain"/>
    <property type="match status" value="1"/>
</dbReference>